<dbReference type="InterPro" id="IPR037381">
    <property type="entry name" value="RFWD3"/>
</dbReference>
<organism evidence="9 10">
    <name type="scientific">Fraxinus pennsylvanica</name>
    <dbReference type="NCBI Taxonomy" id="56036"/>
    <lineage>
        <taxon>Eukaryota</taxon>
        <taxon>Viridiplantae</taxon>
        <taxon>Streptophyta</taxon>
        <taxon>Embryophyta</taxon>
        <taxon>Tracheophyta</taxon>
        <taxon>Spermatophyta</taxon>
        <taxon>Magnoliopsida</taxon>
        <taxon>eudicotyledons</taxon>
        <taxon>Gunneridae</taxon>
        <taxon>Pentapetalae</taxon>
        <taxon>asterids</taxon>
        <taxon>lamiids</taxon>
        <taxon>Lamiales</taxon>
        <taxon>Oleaceae</taxon>
        <taxon>Oleeae</taxon>
        <taxon>Fraxinus</taxon>
    </lineage>
</organism>
<dbReference type="GO" id="GO:0061630">
    <property type="term" value="F:ubiquitin protein ligase activity"/>
    <property type="evidence" value="ECO:0007669"/>
    <property type="project" value="UniProtKB-EC"/>
</dbReference>
<evidence type="ECO:0000259" key="8">
    <source>
        <dbReference type="PROSITE" id="PS50089"/>
    </source>
</evidence>
<keyword evidence="6" id="KW-0175">Coiled coil</keyword>
<keyword evidence="3" id="KW-0853">WD repeat</keyword>
<dbReference type="PANTHER" id="PTHR16047:SF13">
    <property type="entry name" value="E3 UBIQUITIN-PROTEIN LIGASE RFWD3"/>
    <property type="match status" value="1"/>
</dbReference>
<keyword evidence="5" id="KW-0862">Zinc</keyword>
<dbReference type="SMART" id="SM00184">
    <property type="entry name" value="RING"/>
    <property type="match status" value="1"/>
</dbReference>
<keyword evidence="10" id="KW-1185">Reference proteome</keyword>
<evidence type="ECO:0000256" key="1">
    <source>
        <dbReference type="ARBA" id="ARBA00000900"/>
    </source>
</evidence>
<dbReference type="SUPFAM" id="SSF57850">
    <property type="entry name" value="RING/U-box"/>
    <property type="match status" value="1"/>
</dbReference>
<dbReference type="InterPro" id="IPR013083">
    <property type="entry name" value="Znf_RING/FYVE/PHD"/>
</dbReference>
<evidence type="ECO:0000313" key="10">
    <source>
        <dbReference type="Proteomes" id="UP000834106"/>
    </source>
</evidence>
<feature type="compositionally biased region" description="Polar residues" evidence="7">
    <location>
        <begin position="91"/>
        <end position="100"/>
    </location>
</feature>
<keyword evidence="5" id="KW-0479">Metal-binding</keyword>
<comment type="subcellular location">
    <subcellularLocation>
        <location evidence="4">Nucleus</location>
        <location evidence="4">Nuclear body</location>
    </subcellularLocation>
</comment>
<evidence type="ECO:0000256" key="2">
    <source>
        <dbReference type="ARBA" id="ARBA00012483"/>
    </source>
</evidence>
<dbReference type="Pfam" id="PF13639">
    <property type="entry name" value="zf-RING_2"/>
    <property type="match status" value="1"/>
</dbReference>
<evidence type="ECO:0000256" key="6">
    <source>
        <dbReference type="SAM" id="Coils"/>
    </source>
</evidence>
<evidence type="ECO:0000256" key="3">
    <source>
        <dbReference type="ARBA" id="ARBA00022574"/>
    </source>
</evidence>
<protein>
    <recommendedName>
        <fullName evidence="2">RING-type E3 ubiquitin transferase</fullName>
        <ecNumber evidence="2">2.3.2.27</ecNumber>
    </recommendedName>
</protein>
<feature type="compositionally biased region" description="Acidic residues" evidence="7">
    <location>
        <begin position="75"/>
        <end position="84"/>
    </location>
</feature>
<reference evidence="9" key="1">
    <citation type="submission" date="2023-05" db="EMBL/GenBank/DDBJ databases">
        <authorList>
            <person name="Huff M."/>
        </authorList>
    </citation>
    <scope>NUCLEOTIDE SEQUENCE</scope>
</reference>
<dbReference type="AlphaFoldDB" id="A0AAD1Z2Q7"/>
<dbReference type="InterPro" id="IPR001841">
    <property type="entry name" value="Znf_RING"/>
</dbReference>
<accession>A0AAD1Z2Q7</accession>
<keyword evidence="5" id="KW-0863">Zinc-finger</keyword>
<evidence type="ECO:0000256" key="4">
    <source>
        <dbReference type="ARBA" id="ARBA00034306"/>
    </source>
</evidence>
<dbReference type="Pfam" id="PF23419">
    <property type="entry name" value="WD40_RFWD3"/>
    <property type="match status" value="1"/>
</dbReference>
<gene>
    <name evidence="9" type="ORF">FPE_LOCUS9521</name>
</gene>
<dbReference type="InterPro" id="IPR056527">
    <property type="entry name" value="WD40_RFWD3"/>
</dbReference>
<dbReference type="EC" id="2.3.2.27" evidence="2"/>
<dbReference type="CDD" id="cd16450">
    <property type="entry name" value="mRING-C3HGC3_RFWD3"/>
    <property type="match status" value="1"/>
</dbReference>
<dbReference type="GO" id="GO:0016604">
    <property type="term" value="C:nuclear body"/>
    <property type="evidence" value="ECO:0007669"/>
    <property type="project" value="UniProtKB-SubCell"/>
</dbReference>
<dbReference type="SUPFAM" id="SSF50978">
    <property type="entry name" value="WD40 repeat-like"/>
    <property type="match status" value="1"/>
</dbReference>
<feature type="coiled-coil region" evidence="6">
    <location>
        <begin position="193"/>
        <end position="227"/>
    </location>
</feature>
<feature type="region of interest" description="Disordered" evidence="7">
    <location>
        <begin position="20"/>
        <end position="116"/>
    </location>
</feature>
<dbReference type="GO" id="GO:0036297">
    <property type="term" value="P:interstrand cross-link repair"/>
    <property type="evidence" value="ECO:0007669"/>
    <property type="project" value="InterPro"/>
</dbReference>
<sequence length="607" mass="66043">MADQDYLAYLSLLIERGISPSGLSEYLHAEDGDDEMDSDSVRLPPNDSPNSASVATSSQESVDVDDSAVERDDVVVVEDEDEDGSNERRNYNNSEGGETSSSKDNKDEEENVDAEGEFNRDEIDGLICPICFEAWSSGGDHRVCCLPCGHIYGLVCIKKWLQGRGSGKCPQCKKKCSLKSIRVLYASRIAAIDEELQKKVRSLEAKCSSLKEKNDDLSEKRVEWQKKEADLCMEVHYLKETTRYLEGLLEGGKSRPSGSSVARSGCQGEVILGDVVEQEFYRQGSSNSFMLQKDLQVDGARIFDVDSSSQILIIARRLSGMGTMNVLTKMSLIPSHEKEDIHLPVGFKAVKDLRVSPHARLVLLASLGKKLSVVSTQSNNTVLTYDLPAAAWSCSWDLSNSHYIYAGLQNGIVVQFDMRQTMKPVESINGLTDNPIHTVYSLSAGSTVSCGVKGVLTASSVGLCHWDFGRSGRRPYLIPGSENQGVCISLAYSPSSDDIVASFRPKIEISGDLTITQPTLSASASLSGEGVQGSHVLYNRVGGRYEKLGATCTNVSGIRLPKSAIVDGVSQNPLFASGDEEYLAAWPRIPCNYSQLSSSKVQVSSGF</sequence>
<proteinExistence type="predicted"/>
<dbReference type="PROSITE" id="PS50089">
    <property type="entry name" value="ZF_RING_2"/>
    <property type="match status" value="1"/>
</dbReference>
<evidence type="ECO:0000256" key="7">
    <source>
        <dbReference type="SAM" id="MobiDB-lite"/>
    </source>
</evidence>
<name>A0AAD1Z2Q7_9LAMI</name>
<dbReference type="InterPro" id="IPR036322">
    <property type="entry name" value="WD40_repeat_dom_sf"/>
</dbReference>
<dbReference type="Gene3D" id="3.30.40.10">
    <property type="entry name" value="Zinc/RING finger domain, C3HC4 (zinc finger)"/>
    <property type="match status" value="1"/>
</dbReference>
<dbReference type="GO" id="GO:0008270">
    <property type="term" value="F:zinc ion binding"/>
    <property type="evidence" value="ECO:0007669"/>
    <property type="project" value="UniProtKB-KW"/>
</dbReference>
<dbReference type="InterPro" id="IPR015943">
    <property type="entry name" value="WD40/YVTN_repeat-like_dom_sf"/>
</dbReference>
<dbReference type="Proteomes" id="UP000834106">
    <property type="component" value="Chromosome 5"/>
</dbReference>
<dbReference type="EMBL" id="OU503040">
    <property type="protein sequence ID" value="CAI9762091.1"/>
    <property type="molecule type" value="Genomic_DNA"/>
</dbReference>
<feature type="domain" description="RING-type" evidence="8">
    <location>
        <begin position="128"/>
        <end position="173"/>
    </location>
</feature>
<dbReference type="GO" id="GO:0016567">
    <property type="term" value="P:protein ubiquitination"/>
    <property type="evidence" value="ECO:0007669"/>
    <property type="project" value="InterPro"/>
</dbReference>
<comment type="catalytic activity">
    <reaction evidence="1">
        <text>S-ubiquitinyl-[E2 ubiquitin-conjugating enzyme]-L-cysteine + [acceptor protein]-L-lysine = [E2 ubiquitin-conjugating enzyme]-L-cysteine + N(6)-ubiquitinyl-[acceptor protein]-L-lysine.</text>
        <dbReference type="EC" id="2.3.2.27"/>
    </reaction>
</comment>
<feature type="compositionally biased region" description="Acidic residues" evidence="7">
    <location>
        <begin position="107"/>
        <end position="116"/>
    </location>
</feature>
<dbReference type="PANTHER" id="PTHR16047">
    <property type="entry name" value="RFWD3 PROTEIN"/>
    <property type="match status" value="1"/>
</dbReference>
<evidence type="ECO:0000313" key="9">
    <source>
        <dbReference type="EMBL" id="CAI9762091.1"/>
    </source>
</evidence>
<evidence type="ECO:0000256" key="5">
    <source>
        <dbReference type="PROSITE-ProRule" id="PRU00175"/>
    </source>
</evidence>
<dbReference type="Gene3D" id="2.130.10.10">
    <property type="entry name" value="YVTN repeat-like/Quinoprotein amine dehydrogenase"/>
    <property type="match status" value="1"/>
</dbReference>